<accession>E1QV77</accession>
<dbReference type="Gene3D" id="3.30.360.10">
    <property type="entry name" value="Dihydrodipicolinate Reductase, domain 2"/>
    <property type="match status" value="1"/>
</dbReference>
<dbReference type="SUPFAM" id="SSF55347">
    <property type="entry name" value="Glyceraldehyde-3-phosphate dehydrogenase-like, C-terminal domain"/>
    <property type="match status" value="1"/>
</dbReference>
<dbReference type="CDD" id="cd02315">
    <property type="entry name" value="ScASADH_like_N"/>
    <property type="match status" value="1"/>
</dbReference>
<organism evidence="6 7">
    <name type="scientific">Vulcanisaeta distributa (strain DSM 14429 / JCM 11212 / NBRC 100878 / IC-017)</name>
    <dbReference type="NCBI Taxonomy" id="572478"/>
    <lineage>
        <taxon>Archaea</taxon>
        <taxon>Thermoproteota</taxon>
        <taxon>Thermoprotei</taxon>
        <taxon>Thermoproteales</taxon>
        <taxon>Thermoproteaceae</taxon>
        <taxon>Vulcanisaeta</taxon>
    </lineage>
</organism>
<dbReference type="InterPro" id="IPR000534">
    <property type="entry name" value="Semialdehyde_DH_NAD-bd"/>
</dbReference>
<feature type="active site" description="Proton acceptor" evidence="4">
    <location>
        <position position="236"/>
    </location>
</feature>
<sequence>MDRVRVSILGATGLVGQWMVKLLANHPFIEVVGLSASPGKVGRKYGEVVHWFIPGDVPEYARDITLVSTDPPDHKSADVVLSALPNDVAWPIESRLLSAGLNVISNASPERMNPRIPLINPEVNWEHLNILREVKGNWVVKNPNCTAAIISMPIKPIQDLIDSLHIVTLQSVSGAGYLGLSYLAIDGNVIPFIKGEEEKIEAELNKMLGKQFPEKFEPWGKPVYVTTTRVPVKYGHMAVIHAVLTKDVDTEYIINRLSRFRSLPQERELPTAPREPIKVINRVDAPQPARDLDPMAVSVGRVSVRDRVLRLVALGDNLVRGAAGITILTVETMKALGIL</sequence>
<dbReference type="Pfam" id="PF01118">
    <property type="entry name" value="Semialdhyde_dh"/>
    <property type="match status" value="1"/>
</dbReference>
<dbReference type="InterPro" id="IPR005676">
    <property type="entry name" value="Asp_semi-ald_DH_pep-lack"/>
</dbReference>
<dbReference type="GO" id="GO:0046983">
    <property type="term" value="F:protein dimerization activity"/>
    <property type="evidence" value="ECO:0007669"/>
    <property type="project" value="InterPro"/>
</dbReference>
<dbReference type="InterPro" id="IPR051823">
    <property type="entry name" value="ASADH-related"/>
</dbReference>
<dbReference type="Proteomes" id="UP000006681">
    <property type="component" value="Chromosome"/>
</dbReference>
<evidence type="ECO:0000259" key="5">
    <source>
        <dbReference type="SMART" id="SM00859"/>
    </source>
</evidence>
<dbReference type="Gene3D" id="3.40.50.720">
    <property type="entry name" value="NAD(P)-binding Rossmann-like Domain"/>
    <property type="match status" value="1"/>
</dbReference>
<dbReference type="GO" id="GO:0009086">
    <property type="term" value="P:methionine biosynthetic process"/>
    <property type="evidence" value="ECO:0007669"/>
    <property type="project" value="UniProtKB-ARBA"/>
</dbReference>
<reference evidence="7" key="2">
    <citation type="journal article" date="2010" name="Stand. Genomic Sci.">
        <title>Complete genome sequence of Vulcanisaeta distributa type strain (IC-017T).</title>
        <authorList>
            <person name="Mavromatis K."/>
            <person name="Sikorski J."/>
            <person name="Pabst E."/>
            <person name="Teshima H."/>
            <person name="Lapidus A."/>
            <person name="Lucas S."/>
            <person name="Nolan M."/>
            <person name="Glavina Del Rio T."/>
            <person name="Cheng J."/>
            <person name="Bruce D."/>
            <person name="Goodwin L."/>
            <person name="Pitluck S."/>
            <person name="Liolios K."/>
            <person name="Ivanova N."/>
            <person name="Mikhailova N."/>
            <person name="Pati A."/>
            <person name="Chen A."/>
            <person name="Palaniappan K."/>
            <person name="Land M."/>
            <person name="Hauser L."/>
            <person name="Chang Y."/>
            <person name="Jeffries C."/>
            <person name="Rohde M."/>
            <person name="Spring S."/>
            <person name="Goker M."/>
            <person name="Wirth R."/>
            <person name="Woyke T."/>
            <person name="Bristow J."/>
            <person name="Eisen J."/>
            <person name="Markowitz V."/>
            <person name="Hugenholtz P."/>
            <person name="Klenk H."/>
            <person name="Kyrpides N."/>
        </authorList>
    </citation>
    <scope>NUCLEOTIDE SEQUENCE [LARGE SCALE GENOMIC DNA]</scope>
    <source>
        <strain evidence="7">DSM 14429 / JCM 11212 / NBRC 100878 / IC-017</strain>
    </source>
</reference>
<dbReference type="HOGENOM" id="CLU_049966_1_0_2"/>
<evidence type="ECO:0000256" key="3">
    <source>
        <dbReference type="ARBA" id="ARBA00023002"/>
    </source>
</evidence>
<proteinExistence type="inferred from homology"/>
<evidence type="ECO:0000256" key="1">
    <source>
        <dbReference type="ARBA" id="ARBA00010584"/>
    </source>
</evidence>
<dbReference type="EMBL" id="CP002100">
    <property type="protein sequence ID" value="ADN50004.1"/>
    <property type="molecule type" value="Genomic_DNA"/>
</dbReference>
<dbReference type="STRING" id="572478.Vdis_0608"/>
<dbReference type="SUPFAM" id="SSF51735">
    <property type="entry name" value="NAD(P)-binding Rossmann-fold domains"/>
    <property type="match status" value="1"/>
</dbReference>
<dbReference type="CDD" id="cd18130">
    <property type="entry name" value="ASADH_C_arch_fung_like"/>
    <property type="match status" value="1"/>
</dbReference>
<dbReference type="PIRSF" id="PIRSF000148">
    <property type="entry name" value="ASA_dh"/>
    <property type="match status" value="1"/>
</dbReference>
<evidence type="ECO:0000313" key="7">
    <source>
        <dbReference type="Proteomes" id="UP000006681"/>
    </source>
</evidence>
<feature type="domain" description="Semialdehyde dehydrogenase NAD-binding" evidence="5">
    <location>
        <begin position="5"/>
        <end position="131"/>
    </location>
</feature>
<dbReference type="eggNOG" id="arCOG00494">
    <property type="taxonomic scope" value="Archaea"/>
</dbReference>
<keyword evidence="2" id="KW-0521">NADP</keyword>
<dbReference type="GO" id="GO:0051287">
    <property type="term" value="F:NAD binding"/>
    <property type="evidence" value="ECO:0007669"/>
    <property type="project" value="InterPro"/>
</dbReference>
<dbReference type="RefSeq" id="WP_013335729.1">
    <property type="nucleotide sequence ID" value="NC_014537.1"/>
</dbReference>
<feature type="active site" description="Acyl-thioester intermediate" evidence="4">
    <location>
        <position position="145"/>
    </location>
</feature>
<evidence type="ECO:0000256" key="4">
    <source>
        <dbReference type="PIRSR" id="PIRSR000148-1"/>
    </source>
</evidence>
<evidence type="ECO:0000313" key="6">
    <source>
        <dbReference type="EMBL" id="ADN50004.1"/>
    </source>
</evidence>
<name>E1QV77_VULDI</name>
<dbReference type="InterPro" id="IPR012280">
    <property type="entry name" value="Semialdhyde_DH_dimer_dom"/>
</dbReference>
<dbReference type="OrthoDB" id="38238at2157"/>
<gene>
    <name evidence="6" type="ordered locus">Vdis_0608</name>
</gene>
<dbReference type="GO" id="GO:0009088">
    <property type="term" value="P:threonine biosynthetic process"/>
    <property type="evidence" value="ECO:0007669"/>
    <property type="project" value="TreeGrafter"/>
</dbReference>
<dbReference type="GO" id="GO:0004073">
    <property type="term" value="F:aspartate-semialdehyde dehydrogenase activity"/>
    <property type="evidence" value="ECO:0007669"/>
    <property type="project" value="TreeGrafter"/>
</dbReference>
<dbReference type="SMART" id="SM00859">
    <property type="entry name" value="Semialdhyde_dh"/>
    <property type="match status" value="1"/>
</dbReference>
<keyword evidence="7" id="KW-1185">Reference proteome</keyword>
<dbReference type="NCBIfam" id="TIGR00978">
    <property type="entry name" value="asd_EA"/>
    <property type="match status" value="1"/>
</dbReference>
<dbReference type="InterPro" id="IPR036291">
    <property type="entry name" value="NAD(P)-bd_dom_sf"/>
</dbReference>
<protein>
    <submittedName>
        <fullName evidence="6">Aspartate-semialdehyde dehydrogenase</fullName>
    </submittedName>
</protein>
<dbReference type="NCBIfam" id="NF006416">
    <property type="entry name" value="PRK08664.1"/>
    <property type="match status" value="1"/>
</dbReference>
<evidence type="ECO:0000256" key="2">
    <source>
        <dbReference type="ARBA" id="ARBA00022857"/>
    </source>
</evidence>
<reference evidence="6 7" key="1">
    <citation type="journal article" date="2010" name="Stand. Genomic Sci.">
        <title>Complete genome sequence of Vulcanisaeta distributa type strain (IC-017).</title>
        <authorList>
            <person name="Mavromatis K."/>
            <person name="Sikorski J."/>
            <person name="Pabst E."/>
            <person name="Teshima H."/>
            <person name="Lapidus A."/>
            <person name="Lucas S."/>
            <person name="Nolan M."/>
            <person name="Glavina Del Rio T."/>
            <person name="Cheng J.F."/>
            <person name="Bruce D."/>
            <person name="Goodwin L."/>
            <person name="Pitluck S."/>
            <person name="Liolios K."/>
            <person name="Ivanova N."/>
            <person name="Mikhailova N."/>
            <person name="Pati A."/>
            <person name="Chen A."/>
            <person name="Palaniappan K."/>
            <person name="Land M."/>
            <person name="Hauser L."/>
            <person name="Chang Y.J."/>
            <person name="Jeffries C.D."/>
            <person name="Rohde M."/>
            <person name="Spring S."/>
            <person name="Goker M."/>
            <person name="Wirth R."/>
            <person name="Woyke T."/>
            <person name="Bristow J."/>
            <person name="Eisen J.A."/>
            <person name="Markowitz V."/>
            <person name="Hugenholtz P."/>
            <person name="Klenk H.P."/>
            <person name="Kyrpides N.C."/>
        </authorList>
    </citation>
    <scope>NUCLEOTIDE SEQUENCE [LARGE SCALE GENOMIC DNA]</scope>
    <source>
        <strain evidence="7">DSM 14429 / JCM 11212 / NBRC 100878 / IC-017</strain>
    </source>
</reference>
<dbReference type="PANTHER" id="PTHR46718">
    <property type="entry name" value="ASPARTATE-SEMIALDEHYDE DEHYDROGENASE"/>
    <property type="match status" value="1"/>
</dbReference>
<comment type="similarity">
    <text evidence="1">Belongs to the aspartate-semialdehyde dehydrogenase family.</text>
</comment>
<dbReference type="AlphaFoldDB" id="E1QV77"/>
<dbReference type="PANTHER" id="PTHR46718:SF1">
    <property type="entry name" value="ASPARTATE-SEMIALDEHYDE DEHYDROGENASE"/>
    <property type="match status" value="1"/>
</dbReference>
<dbReference type="KEGG" id="vdi:Vdis_0608"/>
<dbReference type="GO" id="GO:0050661">
    <property type="term" value="F:NADP binding"/>
    <property type="evidence" value="ECO:0007669"/>
    <property type="project" value="InterPro"/>
</dbReference>
<dbReference type="Pfam" id="PF02774">
    <property type="entry name" value="Semialdhyde_dhC"/>
    <property type="match status" value="1"/>
</dbReference>
<keyword evidence="3" id="KW-0560">Oxidoreductase</keyword>
<dbReference type="GeneID" id="9751528"/>